<feature type="compositionally biased region" description="Polar residues" evidence="7">
    <location>
        <begin position="227"/>
        <end position="238"/>
    </location>
</feature>
<keyword evidence="10" id="KW-1185">Reference proteome</keyword>
<dbReference type="EMBL" id="OU892277">
    <property type="protein sequence ID" value="CAG9760448.1"/>
    <property type="molecule type" value="Genomic_DNA"/>
</dbReference>
<feature type="compositionally biased region" description="Basic and acidic residues" evidence="7">
    <location>
        <begin position="257"/>
        <end position="267"/>
    </location>
</feature>
<evidence type="ECO:0000256" key="7">
    <source>
        <dbReference type="SAM" id="MobiDB-lite"/>
    </source>
</evidence>
<dbReference type="AlphaFoldDB" id="A0A9N9Q8V9"/>
<evidence type="ECO:0000256" key="6">
    <source>
        <dbReference type="SAM" id="Coils"/>
    </source>
</evidence>
<keyword evidence="6" id="KW-0175">Coiled coil</keyword>
<feature type="region of interest" description="Disordered" evidence="7">
    <location>
        <begin position="217"/>
        <end position="270"/>
    </location>
</feature>
<evidence type="ECO:0000256" key="3">
    <source>
        <dbReference type="ARBA" id="ARBA00023015"/>
    </source>
</evidence>
<name>A0A9N9Q8V9_9CUCU</name>
<dbReference type="OrthoDB" id="6134189at2759"/>
<dbReference type="InterPro" id="IPR028002">
    <property type="entry name" value="Myb_DNA-bind_5"/>
</dbReference>
<keyword evidence="4" id="KW-0804">Transcription</keyword>
<feature type="region of interest" description="Disordered" evidence="7">
    <location>
        <begin position="159"/>
        <end position="192"/>
    </location>
</feature>
<dbReference type="Pfam" id="PF13873">
    <property type="entry name" value="Myb_DNA-bind_5"/>
    <property type="match status" value="1"/>
</dbReference>
<sequence>MSTMTEENKRRRSVNFTMREQNLLFSIALKHKNVIENKQTNATTNCEKNEVWSEVAKEFNATSTDFNNRTVEQLKRCYENRRQSLRKQKAEVRQECLKTGGGPPPEQKEEPAALLVLATMDPLTVVGDTNTYDSDSVSTIIKDSGHTEENEIELIFEVPENQQPGEKGARDEDHENQNFREDIENDTYIPQKKDWKKYHSSDLKRPLNPALLRSNAATAGTKKTRQADSQLESENLQTRSEHHSTGVTTRTGVGNRRGLDRGIDRRRPTATVVKALASSALA</sequence>
<dbReference type="Proteomes" id="UP001152799">
    <property type="component" value="Chromosome 1"/>
</dbReference>
<protein>
    <recommendedName>
        <fullName evidence="2">Regulatory protein zeste</fullName>
    </recommendedName>
</protein>
<organism evidence="9 10">
    <name type="scientific">Ceutorhynchus assimilis</name>
    <name type="common">cabbage seed weevil</name>
    <dbReference type="NCBI Taxonomy" id="467358"/>
    <lineage>
        <taxon>Eukaryota</taxon>
        <taxon>Metazoa</taxon>
        <taxon>Ecdysozoa</taxon>
        <taxon>Arthropoda</taxon>
        <taxon>Hexapoda</taxon>
        <taxon>Insecta</taxon>
        <taxon>Pterygota</taxon>
        <taxon>Neoptera</taxon>
        <taxon>Endopterygota</taxon>
        <taxon>Coleoptera</taxon>
        <taxon>Polyphaga</taxon>
        <taxon>Cucujiformia</taxon>
        <taxon>Curculionidae</taxon>
        <taxon>Ceutorhynchinae</taxon>
        <taxon>Ceutorhynchus</taxon>
    </lineage>
</organism>
<evidence type="ECO:0000256" key="5">
    <source>
        <dbReference type="ARBA" id="ARBA00025466"/>
    </source>
</evidence>
<evidence type="ECO:0000256" key="2">
    <source>
        <dbReference type="ARBA" id="ARBA00016807"/>
    </source>
</evidence>
<comment type="function">
    <text evidence="5">Involved in transvection phenomena (= synapsis-dependent gene expression), where the synaptic pairing of chromosomes carrying genes with which zeste interacts influences the expression of these genes. Zeste binds to DNA and stimulates transcription from a nearby promoter.</text>
</comment>
<feature type="compositionally biased region" description="Basic and acidic residues" evidence="7">
    <location>
        <begin position="167"/>
        <end position="182"/>
    </location>
</feature>
<gene>
    <name evidence="9" type="ORF">CEUTPL_LOCUS1179</name>
</gene>
<evidence type="ECO:0000259" key="8">
    <source>
        <dbReference type="Pfam" id="PF13873"/>
    </source>
</evidence>
<evidence type="ECO:0000256" key="1">
    <source>
        <dbReference type="ARBA" id="ARBA00011764"/>
    </source>
</evidence>
<dbReference type="PANTHER" id="PTHR21411:SF0">
    <property type="entry name" value="REGULATORY PROTEIN ZESTE"/>
    <property type="match status" value="1"/>
</dbReference>
<feature type="domain" description="Myb/SANT-like DNA-binding" evidence="8">
    <location>
        <begin position="12"/>
        <end position="90"/>
    </location>
</feature>
<evidence type="ECO:0000313" key="9">
    <source>
        <dbReference type="EMBL" id="CAG9760448.1"/>
    </source>
</evidence>
<proteinExistence type="predicted"/>
<feature type="compositionally biased region" description="Low complexity" evidence="7">
    <location>
        <begin position="245"/>
        <end position="256"/>
    </location>
</feature>
<keyword evidence="3" id="KW-0805">Transcription regulation</keyword>
<reference evidence="9" key="1">
    <citation type="submission" date="2022-01" db="EMBL/GenBank/DDBJ databases">
        <authorList>
            <person name="King R."/>
        </authorList>
    </citation>
    <scope>NUCLEOTIDE SEQUENCE</scope>
</reference>
<evidence type="ECO:0000256" key="4">
    <source>
        <dbReference type="ARBA" id="ARBA00023163"/>
    </source>
</evidence>
<feature type="coiled-coil region" evidence="6">
    <location>
        <begin position="68"/>
        <end position="95"/>
    </location>
</feature>
<dbReference type="PANTHER" id="PTHR21411">
    <property type="entry name" value="APONTIC"/>
    <property type="match status" value="1"/>
</dbReference>
<accession>A0A9N9Q8V9</accession>
<comment type="subunit">
    <text evidence="1">Self-associates forming complexes of several hundred monomers.</text>
</comment>
<evidence type="ECO:0000313" key="10">
    <source>
        <dbReference type="Proteomes" id="UP001152799"/>
    </source>
</evidence>